<feature type="transmembrane region" description="Helical" evidence="1">
    <location>
        <begin position="56"/>
        <end position="81"/>
    </location>
</feature>
<evidence type="ECO:0000313" key="3">
    <source>
        <dbReference type="Proteomes" id="UP000183954"/>
    </source>
</evidence>
<keyword evidence="3" id="KW-1185">Reference proteome</keyword>
<dbReference type="RefSeq" id="WP_073031699.1">
    <property type="nucleotide sequence ID" value="NZ_FQXJ01000018.1"/>
</dbReference>
<reference evidence="3" key="1">
    <citation type="submission" date="2016-11" db="EMBL/GenBank/DDBJ databases">
        <authorList>
            <person name="Varghese N."/>
            <person name="Submissions S."/>
        </authorList>
    </citation>
    <scope>NUCLEOTIDE SEQUENCE [LARGE SCALE GENOMIC DNA]</scope>
    <source>
        <strain evidence="3">DSM 15449</strain>
    </source>
</reference>
<organism evidence="2 3">
    <name type="scientific">Desulfosporosinus lacus DSM 15449</name>
    <dbReference type="NCBI Taxonomy" id="1121420"/>
    <lineage>
        <taxon>Bacteria</taxon>
        <taxon>Bacillati</taxon>
        <taxon>Bacillota</taxon>
        <taxon>Clostridia</taxon>
        <taxon>Eubacteriales</taxon>
        <taxon>Desulfitobacteriaceae</taxon>
        <taxon>Desulfosporosinus</taxon>
    </lineage>
</organism>
<keyword evidence="1" id="KW-0812">Transmembrane</keyword>
<feature type="transmembrane region" description="Helical" evidence="1">
    <location>
        <begin position="93"/>
        <end position="117"/>
    </location>
</feature>
<protein>
    <recommendedName>
        <fullName evidence="4">Holin of 3TMs, for gene-transfer release</fullName>
    </recommendedName>
</protein>
<dbReference type="STRING" id="1121420.SAMN02746098_04058"/>
<name>A0A1M6B359_9FIRM</name>
<accession>A0A1M6B359</accession>
<proteinExistence type="predicted"/>
<evidence type="ECO:0000256" key="1">
    <source>
        <dbReference type="SAM" id="Phobius"/>
    </source>
</evidence>
<evidence type="ECO:0000313" key="2">
    <source>
        <dbReference type="EMBL" id="SHI43038.1"/>
    </source>
</evidence>
<dbReference type="OrthoDB" id="1807841at2"/>
<dbReference type="AlphaFoldDB" id="A0A1M6B359"/>
<sequence length="140" mass="16123">MKMVSELVKYLKDPHTKKVQHYKERYQELDDLSNVAVDIGDASAYKSLQAEMKEVFFEYLTAVVVDSIYRLAPYVLIIWIISLKWPSITIPFVNWQVDIFGAFLVSYLLLHVGKWFIKPIKSIIHKLGLFGLGASEATKI</sequence>
<dbReference type="EMBL" id="FQXJ01000018">
    <property type="protein sequence ID" value="SHI43038.1"/>
    <property type="molecule type" value="Genomic_DNA"/>
</dbReference>
<keyword evidence="1" id="KW-0472">Membrane</keyword>
<dbReference type="Proteomes" id="UP000183954">
    <property type="component" value="Unassembled WGS sequence"/>
</dbReference>
<gene>
    <name evidence="2" type="ORF">SAMN02746098_04058</name>
</gene>
<evidence type="ECO:0008006" key="4">
    <source>
        <dbReference type="Google" id="ProtNLM"/>
    </source>
</evidence>
<keyword evidence="1" id="KW-1133">Transmembrane helix</keyword>